<dbReference type="EMBL" id="BPVZ01000104">
    <property type="protein sequence ID" value="GKV34349.1"/>
    <property type="molecule type" value="Genomic_DNA"/>
</dbReference>
<protein>
    <submittedName>
        <fullName evidence="2">Uncharacterized protein</fullName>
    </submittedName>
</protein>
<evidence type="ECO:0000313" key="3">
    <source>
        <dbReference type="Proteomes" id="UP001054252"/>
    </source>
</evidence>
<sequence>MAASGGDNGGDSQIREKFLDLQKQMAATKEKLIKLIEHASKEGATDDQRKAALNVKKEFQDLSKSFQEFADHSFSTGVQNLNPAVFETYGGWIQEVAQQIDDARALSVVTGHYAEFLDFQERMETTKQKVQEMADSLKRAAEEMQKEFEGFSQRFQEFVNQSCPVGVQNLGPSMFQTFNLGIQEFAHELNAINVRCQNPLVLRNVQTIGMTEEQHRLTDLRLFSSVAGQATPENIEAEALLQAGLQAMETDSRKIQEQVEELNSEIGFDFLNLKQSKAPVGRYGLPPLPAKNPTQKLSPGAAARNMAKKKLKAFNRQLTGTDRSLTDIIMEFYGFEHKEAEQIEIEASFTLAGWNAHQDRTTETGRLAGAKILNWNGVNRTKQLLQTAKAKEDKIPGLMFKLWVFCLETQMYILLRHLRTMMPGNEAAMDRLRQLRTSLMRLRDDNDGMVPIVVHRILASMASERAVEKLDLDRDQHEALYRRLDFDKMIDSIENIILWLRLVLITSGRPLAPVNQPVLTVSEQLLEKVQAEMSRIEGRIIEERKNA</sequence>
<evidence type="ECO:0000256" key="1">
    <source>
        <dbReference type="SAM" id="Coils"/>
    </source>
</evidence>
<evidence type="ECO:0000313" key="2">
    <source>
        <dbReference type="EMBL" id="GKV34349.1"/>
    </source>
</evidence>
<reference evidence="2 3" key="1">
    <citation type="journal article" date="2021" name="Commun. Biol.">
        <title>The genome of Shorea leprosula (Dipterocarpaceae) highlights the ecological relevance of drought in aseasonal tropical rainforests.</title>
        <authorList>
            <person name="Ng K.K.S."/>
            <person name="Kobayashi M.J."/>
            <person name="Fawcett J.A."/>
            <person name="Hatakeyama M."/>
            <person name="Paape T."/>
            <person name="Ng C.H."/>
            <person name="Ang C.C."/>
            <person name="Tnah L.H."/>
            <person name="Lee C.T."/>
            <person name="Nishiyama T."/>
            <person name="Sese J."/>
            <person name="O'Brien M.J."/>
            <person name="Copetti D."/>
            <person name="Mohd Noor M.I."/>
            <person name="Ong R.C."/>
            <person name="Putra M."/>
            <person name="Sireger I.Z."/>
            <person name="Indrioko S."/>
            <person name="Kosugi Y."/>
            <person name="Izuno A."/>
            <person name="Isagi Y."/>
            <person name="Lee S.L."/>
            <person name="Shimizu K.K."/>
        </authorList>
    </citation>
    <scope>NUCLEOTIDE SEQUENCE [LARGE SCALE GENOMIC DNA]</scope>
    <source>
        <strain evidence="2">214</strain>
    </source>
</reference>
<gene>
    <name evidence="2" type="ORF">SLEP1_g42725</name>
</gene>
<dbReference type="AlphaFoldDB" id="A0AAV5LB81"/>
<comment type="caution">
    <text evidence="2">The sequence shown here is derived from an EMBL/GenBank/DDBJ whole genome shotgun (WGS) entry which is preliminary data.</text>
</comment>
<proteinExistence type="predicted"/>
<name>A0AAV5LB81_9ROSI</name>
<feature type="coiled-coil region" evidence="1">
    <location>
        <begin position="120"/>
        <end position="154"/>
    </location>
</feature>
<keyword evidence="3" id="KW-1185">Reference proteome</keyword>
<dbReference type="Proteomes" id="UP001054252">
    <property type="component" value="Unassembled WGS sequence"/>
</dbReference>
<organism evidence="2 3">
    <name type="scientific">Rubroshorea leprosula</name>
    <dbReference type="NCBI Taxonomy" id="152421"/>
    <lineage>
        <taxon>Eukaryota</taxon>
        <taxon>Viridiplantae</taxon>
        <taxon>Streptophyta</taxon>
        <taxon>Embryophyta</taxon>
        <taxon>Tracheophyta</taxon>
        <taxon>Spermatophyta</taxon>
        <taxon>Magnoliopsida</taxon>
        <taxon>eudicotyledons</taxon>
        <taxon>Gunneridae</taxon>
        <taxon>Pentapetalae</taxon>
        <taxon>rosids</taxon>
        <taxon>malvids</taxon>
        <taxon>Malvales</taxon>
        <taxon>Dipterocarpaceae</taxon>
        <taxon>Rubroshorea</taxon>
    </lineage>
</organism>
<keyword evidence="1" id="KW-0175">Coiled coil</keyword>
<accession>A0AAV5LB81</accession>